<dbReference type="EMBL" id="MLQR01000001">
    <property type="protein sequence ID" value="OIJ17032.1"/>
    <property type="molecule type" value="Genomic_DNA"/>
</dbReference>
<gene>
    <name evidence="1" type="ORF">BKP37_00295</name>
</gene>
<organism evidence="1 2">
    <name type="scientific">Anaerobacillus alkalilacustris</name>
    <dbReference type="NCBI Taxonomy" id="393763"/>
    <lineage>
        <taxon>Bacteria</taxon>
        <taxon>Bacillati</taxon>
        <taxon>Bacillota</taxon>
        <taxon>Bacilli</taxon>
        <taxon>Bacillales</taxon>
        <taxon>Bacillaceae</taxon>
        <taxon>Anaerobacillus</taxon>
    </lineage>
</organism>
<name>A0A1S2LWW8_9BACI</name>
<dbReference type="NCBIfam" id="TIGR04129">
    <property type="entry name" value="CxxH_BA5709"/>
    <property type="match status" value="1"/>
</dbReference>
<protein>
    <submittedName>
        <fullName evidence="1">CxxH/CxxC protein</fullName>
    </submittedName>
</protein>
<keyword evidence="2" id="KW-1185">Reference proteome</keyword>
<evidence type="ECO:0000313" key="1">
    <source>
        <dbReference type="EMBL" id="OIJ17032.1"/>
    </source>
</evidence>
<dbReference type="Pfam" id="PF14116">
    <property type="entry name" value="YyzF"/>
    <property type="match status" value="1"/>
</dbReference>
<dbReference type="OrthoDB" id="1652387at2"/>
<reference evidence="1 2" key="1">
    <citation type="submission" date="2016-10" db="EMBL/GenBank/DDBJ databases">
        <title>Draft genome sequences of four alkaliphilic bacteria belonging to the Anaerobacillus genus.</title>
        <authorList>
            <person name="Bassil N.M."/>
            <person name="Lloyd J.R."/>
        </authorList>
    </citation>
    <scope>NUCLEOTIDE SEQUENCE [LARGE SCALE GENOMIC DNA]</scope>
    <source>
        <strain evidence="1 2">DSM 18345</strain>
    </source>
</reference>
<dbReference type="RefSeq" id="WP_071307761.1">
    <property type="nucleotide sequence ID" value="NZ_MLQR01000001.1"/>
</dbReference>
<evidence type="ECO:0000313" key="2">
    <source>
        <dbReference type="Proteomes" id="UP000179524"/>
    </source>
</evidence>
<comment type="caution">
    <text evidence="1">The sequence shown here is derived from an EMBL/GenBank/DDBJ whole genome shotgun (WGS) entry which is preliminary data.</text>
</comment>
<dbReference type="AlphaFoldDB" id="A0A1S2LWW8"/>
<dbReference type="Proteomes" id="UP000179524">
    <property type="component" value="Unassembled WGS sequence"/>
</dbReference>
<sequence>MYYCCENHVELAMDIVVDEQEVAPVLEKIEAKNELSTTCHFCTDKAIYKISG</sequence>
<accession>A0A1S2LWW8</accession>
<proteinExistence type="predicted"/>
<dbReference type="InterPro" id="IPR025626">
    <property type="entry name" value="YyzF"/>
</dbReference>